<evidence type="ECO:0000256" key="1">
    <source>
        <dbReference type="ARBA" id="ARBA00002190"/>
    </source>
</evidence>
<evidence type="ECO:0000313" key="7">
    <source>
        <dbReference type="EMBL" id="EGK59566.1"/>
    </source>
</evidence>
<proteinExistence type="inferred from homology"/>
<comment type="function">
    <text evidence="1 6">Required for the transposition of the insertion element.</text>
</comment>
<evidence type="ECO:0000256" key="5">
    <source>
        <dbReference type="ARBA" id="ARBA00023172"/>
    </source>
</evidence>
<dbReference type="NCBIfam" id="NF033543">
    <property type="entry name" value="transpos_IS256"/>
    <property type="match status" value="1"/>
</dbReference>
<keyword evidence="4 6" id="KW-0238">DNA-binding</keyword>
<dbReference type="EMBL" id="AFHQ01000034">
    <property type="protein sequence ID" value="EGK59566.1"/>
    <property type="molecule type" value="Genomic_DNA"/>
</dbReference>
<dbReference type="GO" id="GO:0004803">
    <property type="term" value="F:transposase activity"/>
    <property type="evidence" value="ECO:0007669"/>
    <property type="project" value="UniProtKB-UniRule"/>
</dbReference>
<keyword evidence="5 6" id="KW-0233">DNA recombination</keyword>
<dbReference type="GO" id="GO:0006313">
    <property type="term" value="P:DNA transposition"/>
    <property type="evidence" value="ECO:0007669"/>
    <property type="project" value="UniProtKB-UniRule"/>
</dbReference>
<evidence type="ECO:0000256" key="6">
    <source>
        <dbReference type="RuleBase" id="RU365089"/>
    </source>
</evidence>
<protein>
    <recommendedName>
        <fullName evidence="6">Mutator family transposase</fullName>
    </recommendedName>
</protein>
<gene>
    <name evidence="7" type="ORF">HMPREF9081_1554</name>
</gene>
<evidence type="ECO:0000256" key="4">
    <source>
        <dbReference type="ARBA" id="ARBA00023125"/>
    </source>
</evidence>
<sequence>MRLRSSACSSSANAANPCKSSVLRFVDCLYVSLRRERGAAQAAVHVVFAYDADGRRDVLGLWINEAESKQAWMQIFDELKARGVEAIGFLSMDGVAGLEEGARAVFPQVVVQWCIVHLVRNAIRYIPRKEWGRFTKELKGIYGAVNAKQVRERFEIFRKEWAAYPGAVAVWEKNFAHVEQLFSYGSAVRKIIYATNAVESVNASFRKVTKKGAFPNEEAVFKLLYLRVLELYGKWGGRRIPNWALVRNQLLMDERIEKLMQQYDAIY</sequence>
<dbReference type="eggNOG" id="COG3328">
    <property type="taxonomic scope" value="Bacteria"/>
</dbReference>
<keyword evidence="3 6" id="KW-0815">Transposition</keyword>
<accession>F5RMR8</accession>
<comment type="caution">
    <text evidence="7">The sequence shown here is derived from an EMBL/GenBank/DDBJ whole genome shotgun (WGS) entry which is preliminary data.</text>
</comment>
<evidence type="ECO:0000313" key="8">
    <source>
        <dbReference type="Proteomes" id="UP000004067"/>
    </source>
</evidence>
<dbReference type="Proteomes" id="UP000004067">
    <property type="component" value="Unassembled WGS sequence"/>
</dbReference>
<dbReference type="InterPro" id="IPR001207">
    <property type="entry name" value="Transposase_mutator"/>
</dbReference>
<dbReference type="STRING" id="888060.HMPREF9081_1554"/>
<reference evidence="7 8" key="1">
    <citation type="submission" date="2011-04" db="EMBL/GenBank/DDBJ databases">
        <authorList>
            <person name="Muzny D."/>
            <person name="Qin X."/>
            <person name="Deng J."/>
            <person name="Jiang H."/>
            <person name="Liu Y."/>
            <person name="Qu J."/>
            <person name="Song X.-Z."/>
            <person name="Zhang L."/>
            <person name="Thornton R."/>
            <person name="Coyle M."/>
            <person name="Francisco L."/>
            <person name="Jackson L."/>
            <person name="Javaid M."/>
            <person name="Korchina V."/>
            <person name="Kovar C."/>
            <person name="Mata R."/>
            <person name="Mathew T."/>
            <person name="Ngo R."/>
            <person name="Nguyen L."/>
            <person name="Nguyen N."/>
            <person name="Okwuonu G."/>
            <person name="Ongeri F."/>
            <person name="Pham C."/>
            <person name="Simmons D."/>
            <person name="Wilczek-Boney K."/>
            <person name="Hale W."/>
            <person name="Jakkamsetti A."/>
            <person name="Pham P."/>
            <person name="Ruth R."/>
            <person name="San Lucas F."/>
            <person name="Warren J."/>
            <person name="Zhang J."/>
            <person name="Zhao Z."/>
            <person name="Zhou C."/>
            <person name="Zhu D."/>
            <person name="Lee S."/>
            <person name="Bess C."/>
            <person name="Blankenburg K."/>
            <person name="Forbes L."/>
            <person name="Fu Q."/>
            <person name="Gubbala S."/>
            <person name="Hirani K."/>
            <person name="Jayaseelan J.C."/>
            <person name="Lara F."/>
            <person name="Munidasa M."/>
            <person name="Palculict T."/>
            <person name="Patil S."/>
            <person name="Pu L.-L."/>
            <person name="Saada N."/>
            <person name="Tang L."/>
            <person name="Weissenberger G."/>
            <person name="Zhu Y."/>
            <person name="Hemphill L."/>
            <person name="Shang Y."/>
            <person name="Youmans B."/>
            <person name="Ayvaz T."/>
            <person name="Ross M."/>
            <person name="Santibanez J."/>
            <person name="Aqrawi P."/>
            <person name="Gross S."/>
            <person name="Joshi V."/>
            <person name="Fowler G."/>
            <person name="Nazareth L."/>
            <person name="Reid J."/>
            <person name="Worley K."/>
            <person name="Petrosino J."/>
            <person name="Highlander S."/>
            <person name="Gibbs R."/>
        </authorList>
    </citation>
    <scope>NUCLEOTIDE SEQUENCE [LARGE SCALE GENOMIC DNA]</scope>
    <source>
        <strain evidence="7 8">DSM 2778</strain>
    </source>
</reference>
<evidence type="ECO:0000256" key="3">
    <source>
        <dbReference type="ARBA" id="ARBA00022578"/>
    </source>
</evidence>
<dbReference type="AlphaFoldDB" id="F5RMR8"/>
<dbReference type="PANTHER" id="PTHR33217">
    <property type="entry name" value="TRANSPOSASE FOR INSERTION SEQUENCE ELEMENT IS1081"/>
    <property type="match status" value="1"/>
</dbReference>
<name>F5RMR8_9FIRM</name>
<dbReference type="PANTHER" id="PTHR33217:SF8">
    <property type="entry name" value="MUTATOR FAMILY TRANSPOSASE"/>
    <property type="match status" value="1"/>
</dbReference>
<dbReference type="GO" id="GO:0003677">
    <property type="term" value="F:DNA binding"/>
    <property type="evidence" value="ECO:0007669"/>
    <property type="project" value="UniProtKB-UniRule"/>
</dbReference>
<dbReference type="HOGENOM" id="CLU_036805_13_1_9"/>
<comment type="similarity">
    <text evidence="2 6">Belongs to the transposase mutator family.</text>
</comment>
<dbReference type="Pfam" id="PF00872">
    <property type="entry name" value="Transposase_mut"/>
    <property type="match status" value="1"/>
</dbReference>
<dbReference type="PROSITE" id="PS01007">
    <property type="entry name" value="TRANSPOSASE_MUTATOR"/>
    <property type="match status" value="1"/>
</dbReference>
<keyword evidence="6" id="KW-0814">Transposable element</keyword>
<evidence type="ECO:0000256" key="2">
    <source>
        <dbReference type="ARBA" id="ARBA00010961"/>
    </source>
</evidence>
<keyword evidence="8" id="KW-1185">Reference proteome</keyword>
<organism evidence="7 8">
    <name type="scientific">Centipeda periodontii DSM 2778</name>
    <dbReference type="NCBI Taxonomy" id="888060"/>
    <lineage>
        <taxon>Bacteria</taxon>
        <taxon>Bacillati</taxon>
        <taxon>Bacillota</taxon>
        <taxon>Negativicutes</taxon>
        <taxon>Selenomonadales</taxon>
        <taxon>Selenomonadaceae</taxon>
        <taxon>Centipeda</taxon>
    </lineage>
</organism>